<evidence type="ECO:0000313" key="2">
    <source>
        <dbReference type="Proteomes" id="UP001057402"/>
    </source>
</evidence>
<evidence type="ECO:0000313" key="1">
    <source>
        <dbReference type="EMBL" id="KAI4342928.1"/>
    </source>
</evidence>
<reference evidence="2" key="1">
    <citation type="journal article" date="2023" name="Front. Plant Sci.">
        <title>Chromosomal-level genome assembly of Melastoma candidum provides insights into trichome evolution.</title>
        <authorList>
            <person name="Zhong Y."/>
            <person name="Wu W."/>
            <person name="Sun C."/>
            <person name="Zou P."/>
            <person name="Liu Y."/>
            <person name="Dai S."/>
            <person name="Zhou R."/>
        </authorList>
    </citation>
    <scope>NUCLEOTIDE SEQUENCE [LARGE SCALE GENOMIC DNA]</scope>
</reference>
<name>A0ACB9P1P9_9MYRT</name>
<organism evidence="1 2">
    <name type="scientific">Melastoma candidum</name>
    <dbReference type="NCBI Taxonomy" id="119954"/>
    <lineage>
        <taxon>Eukaryota</taxon>
        <taxon>Viridiplantae</taxon>
        <taxon>Streptophyta</taxon>
        <taxon>Embryophyta</taxon>
        <taxon>Tracheophyta</taxon>
        <taxon>Spermatophyta</taxon>
        <taxon>Magnoliopsida</taxon>
        <taxon>eudicotyledons</taxon>
        <taxon>Gunneridae</taxon>
        <taxon>Pentapetalae</taxon>
        <taxon>rosids</taxon>
        <taxon>malvids</taxon>
        <taxon>Myrtales</taxon>
        <taxon>Melastomataceae</taxon>
        <taxon>Melastomatoideae</taxon>
        <taxon>Melastomateae</taxon>
        <taxon>Melastoma</taxon>
    </lineage>
</organism>
<gene>
    <name evidence="1" type="ORF">MLD38_027491</name>
</gene>
<accession>A0ACB9P1P9</accession>
<protein>
    <submittedName>
        <fullName evidence="1">Uncharacterized protein</fullName>
    </submittedName>
</protein>
<dbReference type="Proteomes" id="UP001057402">
    <property type="component" value="Chromosome 7"/>
</dbReference>
<sequence length="667" mass="74274">MARVGFTDLWSVVLGVIAATQPFALPGRYNCSLDGTNCAENSTYQANLRVLLASLASSAAEGHLYQYSSVGSKGGAPVYGSFLCRGNTWVADCRDCVKMASGRITQLCPKSRTSIIHYDLCMLRYADREFDSVVEKNPLLYSYNEDDIIDPDKFNKLLRTTIDRLIAELNHSGVFYLHSETVFMSRKTLYLFAQCTPDLSGTDCADCLSSAAENLKNLESAKTGGRVLLPSCFMRYEIYPFYEINSDGTCICSPFVVLPKTNFLRMCHADDRYFSRNVTIAFSASAAGIVITIIACCVFLNFRIKQGSTRGEVLPEVKRQISELDSLQFQLAEIEEATGNFSDENKLGEGGFGAVYKGTLPDGQEIAAKRLSRFSGQGAEEFKNEVESVAKLQHRNLVRLLGYSMERDEAILVYEYVLNGSLDRLLFISGVGQTRRQLDWTARHKIVQGVARGLLYLHEDSRLRVIHRDIKASNILLDADMNPKISDFGMARIFGAGQTQANTNRIVGTIGYLPPEYMSFGEFSVKSDVFSFGILVLEIITGKKNNRLWSLEWDDSLLGYVWKNWSKGTLTEVVDDVLGDAYSVNEAIRCLHVGLLCVQDEPDDRPTMDSVLLMLSSDSTSLPMPLRPMFFFTSGKYKRCSRTDPPNNNSNPPSPLPSGSITHLEPR</sequence>
<comment type="caution">
    <text evidence="1">The sequence shown here is derived from an EMBL/GenBank/DDBJ whole genome shotgun (WGS) entry which is preliminary data.</text>
</comment>
<keyword evidence="2" id="KW-1185">Reference proteome</keyword>
<dbReference type="EMBL" id="CM042886">
    <property type="protein sequence ID" value="KAI4342928.1"/>
    <property type="molecule type" value="Genomic_DNA"/>
</dbReference>
<proteinExistence type="predicted"/>